<feature type="non-terminal residue" evidence="1">
    <location>
        <position position="1"/>
    </location>
</feature>
<dbReference type="AlphaFoldDB" id="A0A382V3Z8"/>
<feature type="non-terminal residue" evidence="1">
    <location>
        <position position="79"/>
    </location>
</feature>
<evidence type="ECO:0008006" key="2">
    <source>
        <dbReference type="Google" id="ProtNLM"/>
    </source>
</evidence>
<protein>
    <recommendedName>
        <fullName evidence="2">FIST domain-containing protein</fullName>
    </recommendedName>
</protein>
<name>A0A382V3Z8_9ZZZZ</name>
<reference evidence="1" key="1">
    <citation type="submission" date="2018-05" db="EMBL/GenBank/DDBJ databases">
        <authorList>
            <person name="Lanie J.A."/>
            <person name="Ng W.-L."/>
            <person name="Kazmierczak K.M."/>
            <person name="Andrzejewski T.M."/>
            <person name="Davidsen T.M."/>
            <person name="Wayne K.J."/>
            <person name="Tettelin H."/>
            <person name="Glass J.I."/>
            <person name="Rusch D."/>
            <person name="Podicherti R."/>
            <person name="Tsui H.-C.T."/>
            <person name="Winkler M.E."/>
        </authorList>
    </citation>
    <scope>NUCLEOTIDE SEQUENCE</scope>
</reference>
<accession>A0A382V3Z8</accession>
<proteinExistence type="predicted"/>
<organism evidence="1">
    <name type="scientific">marine metagenome</name>
    <dbReference type="NCBI Taxonomy" id="408172"/>
    <lineage>
        <taxon>unclassified sequences</taxon>
        <taxon>metagenomes</taxon>
        <taxon>ecological metagenomes</taxon>
    </lineage>
</organism>
<dbReference type="EMBL" id="UINC01148625">
    <property type="protein sequence ID" value="SVD40621.1"/>
    <property type="molecule type" value="Genomic_DNA"/>
</dbReference>
<sequence length="79" mass="8641">VKDGVDFDFVGVKWVSSISHEKDLGRALTELRRDVRARLGAPADLLILFLTPHYEADYERVPEAVAGILSPALFVGCTG</sequence>
<evidence type="ECO:0000313" key="1">
    <source>
        <dbReference type="EMBL" id="SVD40621.1"/>
    </source>
</evidence>
<gene>
    <name evidence="1" type="ORF">METZ01_LOCUS393475</name>
</gene>